<name>A0A316WVL4_9FLAO</name>
<accession>A0A316WVL4</accession>
<dbReference type="EMBL" id="PPEG02000001">
    <property type="protein sequence ID" value="PWN65255.1"/>
    <property type="molecule type" value="Genomic_DNA"/>
</dbReference>
<dbReference type="Proteomes" id="UP000236413">
    <property type="component" value="Unassembled WGS sequence"/>
</dbReference>
<dbReference type="AlphaFoldDB" id="A0A316WVL4"/>
<protein>
    <submittedName>
        <fullName evidence="1">Uncharacterized protein</fullName>
    </submittedName>
</protein>
<evidence type="ECO:0000313" key="1">
    <source>
        <dbReference type="EMBL" id="PWN65255.1"/>
    </source>
</evidence>
<comment type="caution">
    <text evidence="1">The sequence shown here is derived from an EMBL/GenBank/DDBJ whole genome shotgun (WGS) entry which is preliminary data.</text>
</comment>
<reference evidence="1 2" key="1">
    <citation type="submission" date="2018-04" db="EMBL/GenBank/DDBJ databases">
        <title>Chryseobacterium oncorhynchi 701B-08T from rainbow trout, and Chryseobacterium viscerum 687B-08T from diseased fish.</title>
        <authorList>
            <person name="Jeong J.-J."/>
            <person name="Lee Y.J."/>
            <person name="Pathiraja D."/>
            <person name="Park B."/>
            <person name="Choi I.-G."/>
            <person name="Kim K.D."/>
        </authorList>
    </citation>
    <scope>NUCLEOTIDE SEQUENCE [LARGE SCALE GENOMIC DNA]</scope>
    <source>
        <strain evidence="1 2">687B-08</strain>
    </source>
</reference>
<organism evidence="1 2">
    <name type="scientific">Chryseobacterium viscerum</name>
    <dbReference type="NCBI Taxonomy" id="1037377"/>
    <lineage>
        <taxon>Bacteria</taxon>
        <taxon>Pseudomonadati</taxon>
        <taxon>Bacteroidota</taxon>
        <taxon>Flavobacteriia</taxon>
        <taxon>Flavobacteriales</taxon>
        <taxon>Weeksellaceae</taxon>
        <taxon>Chryseobacterium group</taxon>
        <taxon>Chryseobacterium</taxon>
    </lineage>
</organism>
<sequence>MMRKILKGIFLLAIGTGRLFSQENGEAKETKEGRLDFTANIQNNHLWRGLIITDKPVVMGNLSYALDAEKKWKVGIWGASALADDKDNTHYKEINYYVQYSDGRFYIGLWDLYNSRNINTAVAADDIFSYSQRRTAHIIDLRTNYTFGPSFPINIEADIMLYGGANAGEVILEADGSYKKNRYSTYVQASYPVIKDQKVNLDAFVGAGFALNDKTFLYGNGKNSFDIVNVGVKAGKVVKITDHYSLPLSMMAMWNPSNKYARIQLAATVF</sequence>
<dbReference type="RefSeq" id="WP_103231560.1">
    <property type="nucleotide sequence ID" value="NZ_PPEG02000001.1"/>
</dbReference>
<evidence type="ECO:0000313" key="2">
    <source>
        <dbReference type="Proteomes" id="UP000236413"/>
    </source>
</evidence>
<proteinExistence type="predicted"/>
<gene>
    <name evidence="1" type="ORF">C1634_000465</name>
</gene>